<dbReference type="OrthoDB" id="9806511at2"/>
<dbReference type="Pfam" id="PF09981">
    <property type="entry name" value="DUF2218"/>
    <property type="match status" value="1"/>
</dbReference>
<dbReference type="InterPro" id="IPR014543">
    <property type="entry name" value="UCP028291"/>
</dbReference>
<dbReference type="AlphaFoldDB" id="A0A5B8RVA7"/>
<evidence type="ECO:0000313" key="1">
    <source>
        <dbReference type="EMBL" id="QEA13053.1"/>
    </source>
</evidence>
<dbReference type="EMBL" id="CP042344">
    <property type="protein sequence ID" value="QEA13053.1"/>
    <property type="molecule type" value="Genomic_DNA"/>
</dbReference>
<gene>
    <name evidence="1" type="ORF">FOZ74_08410</name>
</gene>
<sequence length="107" mass="12247">MNHTHGHVATTEASRWLQRLCYHFNRKISVQYSAFQGHARFPWGQCELRADDEALHFACSAPDPEALARVCAVIDEHLRLFSRKNPLAVQWQELPPTSDTLDIPDAH</sequence>
<protein>
    <submittedName>
        <fullName evidence="1">DUF2218 domain-containing protein</fullName>
    </submittedName>
</protein>
<keyword evidence="2" id="KW-1185">Reference proteome</keyword>
<proteinExistence type="predicted"/>
<accession>A0A5B8RVA7</accession>
<organism evidence="1 2">
    <name type="scientific">Comamonas flocculans</name>
    <dbReference type="NCBI Taxonomy" id="2597701"/>
    <lineage>
        <taxon>Bacteria</taxon>
        <taxon>Pseudomonadati</taxon>
        <taxon>Pseudomonadota</taxon>
        <taxon>Betaproteobacteria</taxon>
        <taxon>Burkholderiales</taxon>
        <taxon>Comamonadaceae</taxon>
        <taxon>Comamonas</taxon>
    </lineage>
</organism>
<reference evidence="1 2" key="1">
    <citation type="submission" date="2019-07" db="EMBL/GenBank/DDBJ databases">
        <title>Complete genome sequence of Comamonas sp. NLF 7-7 isolated from livestock.</title>
        <authorList>
            <person name="Kim D.H."/>
            <person name="Kim J.G."/>
        </authorList>
    </citation>
    <scope>NUCLEOTIDE SEQUENCE [LARGE SCALE GENOMIC DNA]</scope>
    <source>
        <strain evidence="1 2">NLF 7-7</strain>
    </source>
</reference>
<evidence type="ECO:0000313" key="2">
    <source>
        <dbReference type="Proteomes" id="UP000321199"/>
    </source>
</evidence>
<dbReference type="Gene3D" id="3.30.310.50">
    <property type="entry name" value="Alpha-D-phosphohexomutase, C-terminal domain"/>
    <property type="match status" value="1"/>
</dbReference>
<dbReference type="RefSeq" id="WP_146912646.1">
    <property type="nucleotide sequence ID" value="NZ_CP042344.1"/>
</dbReference>
<dbReference type="KEGG" id="cof:FOZ74_08410"/>
<dbReference type="PIRSF" id="PIRSF028291">
    <property type="entry name" value="UCP028291"/>
    <property type="match status" value="1"/>
</dbReference>
<dbReference type="Proteomes" id="UP000321199">
    <property type="component" value="Chromosome"/>
</dbReference>
<name>A0A5B8RVA7_9BURK</name>